<feature type="transmembrane region" description="Helical" evidence="1">
    <location>
        <begin position="14"/>
        <end position="36"/>
    </location>
</feature>
<evidence type="ECO:0000313" key="2">
    <source>
        <dbReference type="EMBL" id="MFC7191102.1"/>
    </source>
</evidence>
<evidence type="ECO:0000313" key="3">
    <source>
        <dbReference type="Proteomes" id="UP001596417"/>
    </source>
</evidence>
<dbReference type="GeneID" id="76200796"/>
<proteinExistence type="predicted"/>
<dbReference type="InterPro" id="IPR058339">
    <property type="entry name" value="DUF8026"/>
</dbReference>
<keyword evidence="1" id="KW-0472">Membrane</keyword>
<reference evidence="2 3" key="1">
    <citation type="journal article" date="2019" name="Int. J. Syst. Evol. Microbiol.">
        <title>The Global Catalogue of Microorganisms (GCM) 10K type strain sequencing project: providing services to taxonomists for standard genome sequencing and annotation.</title>
        <authorList>
            <consortium name="The Broad Institute Genomics Platform"/>
            <consortium name="The Broad Institute Genome Sequencing Center for Infectious Disease"/>
            <person name="Wu L."/>
            <person name="Ma J."/>
        </authorList>
    </citation>
    <scope>NUCLEOTIDE SEQUENCE [LARGE SCALE GENOMIC DNA]</scope>
    <source>
        <strain evidence="2 3">RDMS1</strain>
    </source>
</reference>
<dbReference type="Pfam" id="PF26069">
    <property type="entry name" value="DUF8026"/>
    <property type="match status" value="1"/>
</dbReference>
<keyword evidence="3" id="KW-1185">Reference proteome</keyword>
<dbReference type="Proteomes" id="UP001596417">
    <property type="component" value="Unassembled WGS sequence"/>
</dbReference>
<accession>A0ABD5YT14</accession>
<dbReference type="RefSeq" id="WP_264555796.1">
    <property type="nucleotide sequence ID" value="NZ_CP109979.1"/>
</dbReference>
<name>A0ABD5YT14_9EURY</name>
<sequence length="114" mass="13085">MLSLLQTTGTAVPLSAWVVMLGAIVLLWGVAGWALYRTLTDEERKLDLIRDHGTIDTYSPRTMAELREWIEAHPDHPENETAKAAYNDCVETLHEIETPFYEWSDEQRAELEQL</sequence>
<protein>
    <submittedName>
        <fullName evidence="2">Uncharacterized protein</fullName>
    </submittedName>
</protein>
<comment type="caution">
    <text evidence="2">The sequence shown here is derived from an EMBL/GenBank/DDBJ whole genome shotgun (WGS) entry which is preliminary data.</text>
</comment>
<keyword evidence="1" id="KW-1133">Transmembrane helix</keyword>
<evidence type="ECO:0000256" key="1">
    <source>
        <dbReference type="SAM" id="Phobius"/>
    </source>
</evidence>
<keyword evidence="1" id="KW-0812">Transmembrane</keyword>
<dbReference type="AlphaFoldDB" id="A0ABD5YT14"/>
<gene>
    <name evidence="2" type="ORF">ACFQL7_15615</name>
</gene>
<dbReference type="EMBL" id="JBHTAX010000001">
    <property type="protein sequence ID" value="MFC7191102.1"/>
    <property type="molecule type" value="Genomic_DNA"/>
</dbReference>
<organism evidence="2 3">
    <name type="scientific">Halocatena marina</name>
    <dbReference type="NCBI Taxonomy" id="2934937"/>
    <lineage>
        <taxon>Archaea</taxon>
        <taxon>Methanobacteriati</taxon>
        <taxon>Methanobacteriota</taxon>
        <taxon>Stenosarchaea group</taxon>
        <taxon>Halobacteria</taxon>
        <taxon>Halobacteriales</taxon>
        <taxon>Natronomonadaceae</taxon>
        <taxon>Halocatena</taxon>
    </lineage>
</organism>